<organism evidence="2">
    <name type="scientific">marine sediment metagenome</name>
    <dbReference type="NCBI Taxonomy" id="412755"/>
    <lineage>
        <taxon>unclassified sequences</taxon>
        <taxon>metagenomes</taxon>
        <taxon>ecological metagenomes</taxon>
    </lineage>
</organism>
<comment type="caution">
    <text evidence="2">The sequence shown here is derived from an EMBL/GenBank/DDBJ whole genome shotgun (WGS) entry which is preliminary data.</text>
</comment>
<feature type="non-terminal residue" evidence="2">
    <location>
        <position position="1"/>
    </location>
</feature>
<sequence length="57" mass="6460">WDFVAFFAVLLVLGIVWHKKVLIWGSFGVLLSGICVALYARKHWGGLKDNQEVPTPY</sequence>
<evidence type="ECO:0000256" key="1">
    <source>
        <dbReference type="SAM" id="Phobius"/>
    </source>
</evidence>
<keyword evidence="1" id="KW-0812">Transmembrane</keyword>
<accession>X1GFP0</accession>
<feature type="transmembrane region" description="Helical" evidence="1">
    <location>
        <begin position="21"/>
        <end position="40"/>
    </location>
</feature>
<gene>
    <name evidence="2" type="ORF">S03H2_23237</name>
</gene>
<name>X1GFP0_9ZZZZ</name>
<dbReference type="EMBL" id="BARU01012660">
    <property type="protein sequence ID" value="GAH43630.1"/>
    <property type="molecule type" value="Genomic_DNA"/>
</dbReference>
<reference evidence="2" key="1">
    <citation type="journal article" date="2014" name="Front. Microbiol.">
        <title>High frequency of phylogenetically diverse reductive dehalogenase-homologous genes in deep subseafloor sedimentary metagenomes.</title>
        <authorList>
            <person name="Kawai M."/>
            <person name="Futagami T."/>
            <person name="Toyoda A."/>
            <person name="Takaki Y."/>
            <person name="Nishi S."/>
            <person name="Hori S."/>
            <person name="Arai W."/>
            <person name="Tsubouchi T."/>
            <person name="Morono Y."/>
            <person name="Uchiyama I."/>
            <person name="Ito T."/>
            <person name="Fujiyama A."/>
            <person name="Inagaki F."/>
            <person name="Takami H."/>
        </authorList>
    </citation>
    <scope>NUCLEOTIDE SEQUENCE</scope>
    <source>
        <strain evidence="2">Expedition CK06-06</strain>
    </source>
</reference>
<keyword evidence="1" id="KW-1133">Transmembrane helix</keyword>
<evidence type="ECO:0000313" key="2">
    <source>
        <dbReference type="EMBL" id="GAH43630.1"/>
    </source>
</evidence>
<protein>
    <submittedName>
        <fullName evidence="2">Uncharacterized protein</fullName>
    </submittedName>
</protein>
<proteinExistence type="predicted"/>
<keyword evidence="1" id="KW-0472">Membrane</keyword>
<dbReference type="AlphaFoldDB" id="X1GFP0"/>